<dbReference type="InParanoid" id="A0A286UPC9"/>
<proteinExistence type="predicted"/>
<dbReference type="OrthoDB" id="2999926at2759"/>
<protein>
    <submittedName>
        <fullName evidence="1">Uncharacterized protein</fullName>
    </submittedName>
</protein>
<evidence type="ECO:0000313" key="1">
    <source>
        <dbReference type="EMBL" id="PAV21456.1"/>
    </source>
</evidence>
<gene>
    <name evidence="1" type="ORF">PNOK_0408300</name>
</gene>
<dbReference type="EMBL" id="NBII01000003">
    <property type="protein sequence ID" value="PAV21456.1"/>
    <property type="molecule type" value="Genomic_DNA"/>
</dbReference>
<dbReference type="Proteomes" id="UP000217199">
    <property type="component" value="Unassembled WGS sequence"/>
</dbReference>
<organism evidence="1 2">
    <name type="scientific">Pyrrhoderma noxium</name>
    <dbReference type="NCBI Taxonomy" id="2282107"/>
    <lineage>
        <taxon>Eukaryota</taxon>
        <taxon>Fungi</taxon>
        <taxon>Dikarya</taxon>
        <taxon>Basidiomycota</taxon>
        <taxon>Agaricomycotina</taxon>
        <taxon>Agaricomycetes</taxon>
        <taxon>Hymenochaetales</taxon>
        <taxon>Hymenochaetaceae</taxon>
        <taxon>Pyrrhoderma</taxon>
    </lineage>
</organism>
<accession>A0A286UPC9</accession>
<keyword evidence="2" id="KW-1185">Reference proteome</keyword>
<sequence length="213" mass="22954">MGLGDIASFNKQKYRYHVQEDYNDEELRDNIYKKRRQVAASSCSVGTGVALMHVTGGASAVGSLLAGRNVQIARKKLKILEEEWGERGYEKLPKEFVRDTIVPAAISAAVGVVSCGIDHAAANAMAASSAGAHVSGSQVAGMYPSYAYYGPYPDVGYAGCTGYVYSGADQYYTYTTPQTASPNVIEASEMGMKFGVKQAATYGREYYAKEKDD</sequence>
<dbReference type="STRING" id="2282107.A0A286UPC9"/>
<dbReference type="AlphaFoldDB" id="A0A286UPC9"/>
<comment type="caution">
    <text evidence="1">The sequence shown here is derived from an EMBL/GenBank/DDBJ whole genome shotgun (WGS) entry which is preliminary data.</text>
</comment>
<reference evidence="1 2" key="1">
    <citation type="journal article" date="2017" name="Mol. Ecol.">
        <title>Comparative and population genomic landscape of Phellinus noxius: A hypervariable fungus causing root rot in trees.</title>
        <authorList>
            <person name="Chung C.L."/>
            <person name="Lee T.J."/>
            <person name="Akiba M."/>
            <person name="Lee H.H."/>
            <person name="Kuo T.H."/>
            <person name="Liu D."/>
            <person name="Ke H.M."/>
            <person name="Yokoi T."/>
            <person name="Roa M.B."/>
            <person name="Lu M.J."/>
            <person name="Chang Y.Y."/>
            <person name="Ann P.J."/>
            <person name="Tsai J.N."/>
            <person name="Chen C.Y."/>
            <person name="Tzean S.S."/>
            <person name="Ota Y."/>
            <person name="Hattori T."/>
            <person name="Sahashi N."/>
            <person name="Liou R.F."/>
            <person name="Kikuchi T."/>
            <person name="Tsai I.J."/>
        </authorList>
    </citation>
    <scope>NUCLEOTIDE SEQUENCE [LARGE SCALE GENOMIC DNA]</scope>
    <source>
        <strain evidence="1 2">FFPRI411160</strain>
    </source>
</reference>
<evidence type="ECO:0000313" key="2">
    <source>
        <dbReference type="Proteomes" id="UP000217199"/>
    </source>
</evidence>
<name>A0A286UPC9_9AGAM</name>